<dbReference type="GO" id="GO:0043122">
    <property type="term" value="P:regulation of canonical NF-kappaB signal transduction"/>
    <property type="evidence" value="ECO:0007669"/>
    <property type="project" value="TreeGrafter"/>
</dbReference>
<feature type="coiled-coil region" evidence="1">
    <location>
        <begin position="285"/>
        <end position="427"/>
    </location>
</feature>
<dbReference type="EMBL" id="JAODUP010000481">
    <property type="protein sequence ID" value="KAK2148810.1"/>
    <property type="molecule type" value="Genomic_DNA"/>
</dbReference>
<evidence type="ECO:0000313" key="3">
    <source>
        <dbReference type="EMBL" id="KAK2148810.1"/>
    </source>
</evidence>
<evidence type="ECO:0000256" key="1">
    <source>
        <dbReference type="SAM" id="Coils"/>
    </source>
</evidence>
<dbReference type="Gene3D" id="1.20.5.990">
    <property type="entry name" value="Nemo cc2-lz domain - 1d5 darpin complex"/>
    <property type="match status" value="1"/>
</dbReference>
<dbReference type="PANTHER" id="PTHR31553">
    <property type="entry name" value="NF-KAPPA-B ESSENTIAL MODULATOR"/>
    <property type="match status" value="1"/>
</dbReference>
<protein>
    <recommendedName>
        <fullName evidence="5">Optineurin</fullName>
    </recommendedName>
</protein>
<comment type="caution">
    <text evidence="3">The sequence shown here is derived from an EMBL/GenBank/DDBJ whole genome shotgun (WGS) entry which is preliminary data.</text>
</comment>
<feature type="coiled-coil region" evidence="1">
    <location>
        <begin position="456"/>
        <end position="483"/>
    </location>
</feature>
<keyword evidence="4" id="KW-1185">Reference proteome</keyword>
<dbReference type="GO" id="GO:0005737">
    <property type="term" value="C:cytoplasm"/>
    <property type="evidence" value="ECO:0007669"/>
    <property type="project" value="TreeGrafter"/>
</dbReference>
<proteinExistence type="predicted"/>
<feature type="compositionally biased region" description="Basic and acidic residues" evidence="2">
    <location>
        <begin position="14"/>
        <end position="28"/>
    </location>
</feature>
<sequence>MSSNLKQPSSKSGESVDNRKDPPIRSDVGESAIGLPLIDNSIVEDFSKGQGMLMIQNLLQENIQLQDTIRQGNAAMNKMETVLQEVYNKHMVNQQEMKNRSEQAKSIIFNLRHEVQTLQNQLQQKQSTEMEKYKENMSCLKKEYELHGNDKDNMKTKMEEADRKVKGLNTIVERLQDDLTKMKDECILRESQMSQLVQQNKKLVEEKKRTKDITQQSLEQTHKLQKEIAELKQCLALRDLAAAEDAGQPIASKQQDASFSEIDGKILRVKSEGDMKSELDYRKELEVERQKVNNLTSRINELTIAGHGSDNIETLKAQVVCLVKEVSESEKEKGEIYGLLEHFRERCQELESHSGNLSDELHSLRSKDDHVIETLRSTLSQMERSLAEQKSKHEEQRAQIEEKQISLEELRDECSMLKIKLEEAKRLSPGTSGKILITLEEKRDQEDKLGRAAAQLLTADDTIIQKQEEIRKLQEKISILERNNQDVLYLKSQIDSYKTDFEEEKLARIYERKKLNEVHEELEQMRLFNGELQRQLEQLSLHHLSTTRVGIPVQPDHMRGQQYSSGGFDECDKSESGSRGSTPGAMANSDSRHRSPDQGTGQTSERRSLSEPYDDYTCPTCGLKTQDYDSLVIHADECVNDSNC</sequence>
<evidence type="ECO:0000256" key="2">
    <source>
        <dbReference type="SAM" id="MobiDB-lite"/>
    </source>
</evidence>
<evidence type="ECO:0000313" key="4">
    <source>
        <dbReference type="Proteomes" id="UP001208570"/>
    </source>
</evidence>
<name>A0AAD9MX84_9ANNE</name>
<dbReference type="AlphaFoldDB" id="A0AAD9MX84"/>
<dbReference type="GO" id="GO:0005634">
    <property type="term" value="C:nucleus"/>
    <property type="evidence" value="ECO:0007669"/>
    <property type="project" value="TreeGrafter"/>
</dbReference>
<accession>A0AAD9MX84</accession>
<dbReference type="Gene3D" id="1.20.5.390">
    <property type="entry name" value="L1 transposable element, trimerization domain"/>
    <property type="match status" value="1"/>
</dbReference>
<feature type="compositionally biased region" description="Polar residues" evidence="2">
    <location>
        <begin position="1"/>
        <end position="13"/>
    </location>
</feature>
<gene>
    <name evidence="3" type="ORF">LSH36_481g01004</name>
</gene>
<organism evidence="3 4">
    <name type="scientific">Paralvinella palmiformis</name>
    <dbReference type="NCBI Taxonomy" id="53620"/>
    <lineage>
        <taxon>Eukaryota</taxon>
        <taxon>Metazoa</taxon>
        <taxon>Spiralia</taxon>
        <taxon>Lophotrochozoa</taxon>
        <taxon>Annelida</taxon>
        <taxon>Polychaeta</taxon>
        <taxon>Sedentaria</taxon>
        <taxon>Canalipalpata</taxon>
        <taxon>Terebellida</taxon>
        <taxon>Terebelliformia</taxon>
        <taxon>Alvinellidae</taxon>
        <taxon>Paralvinella</taxon>
    </lineage>
</organism>
<evidence type="ECO:0008006" key="5">
    <source>
        <dbReference type="Google" id="ProtNLM"/>
    </source>
</evidence>
<feature type="region of interest" description="Disordered" evidence="2">
    <location>
        <begin position="1"/>
        <end position="29"/>
    </location>
</feature>
<dbReference type="GO" id="GO:0070530">
    <property type="term" value="F:K63-linked polyubiquitin modification-dependent protein binding"/>
    <property type="evidence" value="ECO:0007669"/>
    <property type="project" value="TreeGrafter"/>
</dbReference>
<feature type="region of interest" description="Disordered" evidence="2">
    <location>
        <begin position="550"/>
        <end position="614"/>
    </location>
</feature>
<keyword evidence="1" id="KW-0175">Coiled coil</keyword>
<dbReference type="InterPro" id="IPR051301">
    <property type="entry name" value="Optineurin/NFkB_EssMod"/>
</dbReference>
<dbReference type="Proteomes" id="UP001208570">
    <property type="component" value="Unassembled WGS sequence"/>
</dbReference>
<feature type="coiled-coil region" evidence="1">
    <location>
        <begin position="108"/>
        <end position="213"/>
    </location>
</feature>
<reference evidence="3" key="1">
    <citation type="journal article" date="2023" name="Mol. Biol. Evol.">
        <title>Third-Generation Sequencing Reveals the Adaptive Role of the Epigenome in Three Deep-Sea Polychaetes.</title>
        <authorList>
            <person name="Perez M."/>
            <person name="Aroh O."/>
            <person name="Sun Y."/>
            <person name="Lan Y."/>
            <person name="Juniper S.K."/>
            <person name="Young C.R."/>
            <person name="Angers B."/>
            <person name="Qian P.Y."/>
        </authorList>
    </citation>
    <scope>NUCLEOTIDE SEQUENCE</scope>
    <source>
        <strain evidence="3">P08H-3</strain>
    </source>
</reference>
<dbReference type="PANTHER" id="PTHR31553:SF1">
    <property type="entry name" value="NF-KAPPA-B ESSENTIAL MODULATOR"/>
    <property type="match status" value="1"/>
</dbReference>